<keyword evidence="2" id="KW-1185">Reference proteome</keyword>
<dbReference type="VEuPathDB" id="TriTrypDB:LPMP_101220"/>
<dbReference type="RefSeq" id="XP_010696844.1">
    <property type="nucleotide sequence ID" value="XM_010698542.1"/>
</dbReference>
<dbReference type="GO" id="GO:0016787">
    <property type="term" value="F:hydrolase activity"/>
    <property type="evidence" value="ECO:0007669"/>
    <property type="project" value="UniProtKB-KW"/>
</dbReference>
<dbReference type="PANTHER" id="PTHR37036">
    <property type="match status" value="1"/>
</dbReference>
<gene>
    <name evidence="1" type="ORF">LPMP_101220</name>
</gene>
<dbReference type="InterPro" id="IPR023296">
    <property type="entry name" value="Glyco_hydro_beta-prop_sf"/>
</dbReference>
<dbReference type="EMBL" id="CP009379">
    <property type="protein sequence ID" value="AIN96191.1"/>
    <property type="molecule type" value="Genomic_DNA"/>
</dbReference>
<dbReference type="Proteomes" id="UP000063063">
    <property type="component" value="Chromosome 10"/>
</dbReference>
<organism evidence="1 2">
    <name type="scientific">Leishmania panamensis</name>
    <dbReference type="NCBI Taxonomy" id="5679"/>
    <lineage>
        <taxon>Eukaryota</taxon>
        <taxon>Discoba</taxon>
        <taxon>Euglenozoa</taxon>
        <taxon>Kinetoplastea</taxon>
        <taxon>Metakinetoplastina</taxon>
        <taxon>Trypanosomatida</taxon>
        <taxon>Trypanosomatidae</taxon>
        <taxon>Leishmaniinae</taxon>
        <taxon>Leishmania</taxon>
        <taxon>Leishmania guyanensis species complex</taxon>
    </lineage>
</organism>
<dbReference type="Pfam" id="PF08950">
    <property type="entry name" value="DUF1861"/>
    <property type="match status" value="1"/>
</dbReference>
<protein>
    <submittedName>
        <fullName evidence="1">Glycosyl hydrolase-like protein, putative</fullName>
    </submittedName>
</protein>
<dbReference type="eggNOG" id="ENOG502SK5Z">
    <property type="taxonomic scope" value="Eukaryota"/>
</dbReference>
<reference evidence="1 2" key="1">
    <citation type="journal article" date="2015" name="Sci. Rep.">
        <title>The genome of Leishmania panamensis: insights into genomics of the L. (Viannia) subgenus.</title>
        <authorList>
            <person name="Llanes A."/>
            <person name="Restrepo C.M."/>
            <person name="Vecchio G.D."/>
            <person name="Anguizola F.J."/>
            <person name="Lleonart R."/>
        </authorList>
    </citation>
    <scope>NUCLEOTIDE SEQUENCE [LARGE SCALE GENOMIC DNA]</scope>
    <source>
        <strain evidence="1 2">MHOM/PA/94/PSC-1</strain>
    </source>
</reference>
<dbReference type="Gene3D" id="2.115.10.20">
    <property type="entry name" value="Glycosyl hydrolase domain, family 43"/>
    <property type="match status" value="1"/>
</dbReference>
<dbReference type="PANTHER" id="PTHR37036:SF2">
    <property type="entry name" value="DUF1861 FAMILY PROTEIN"/>
    <property type="match status" value="1"/>
</dbReference>
<dbReference type="OrthoDB" id="255875at2759"/>
<evidence type="ECO:0000313" key="1">
    <source>
        <dbReference type="EMBL" id="AIN96191.1"/>
    </source>
</evidence>
<dbReference type="InterPro" id="IPR015045">
    <property type="entry name" value="MPT-1-like_LmxM"/>
</dbReference>
<dbReference type="KEGG" id="lpan:LPMP_101220"/>
<accession>A0A088S429</accession>
<sequence length="313" mass="35057">MSFKEMRLAFEGSKKVYERTLLTFKGVDGYDVYNCSVLFQYKGKHHLFGRIERREKWADSRVRLFVETGKDEFTLVLDQLTYHLEDPFMSKVHDRMFFGGTQVIKSGGDVTGYYSDFYFGMPELLTYYTSGPDLMKSIRIVQLTDGTIGIFSHRTTENSYVIGFTTVNSLNEITREVIAAAQPISHASFLDAWGGVNQAYLLSSGNVGCICHHGYLDNDANGAQLNVYCITSFVYNPKTNDTHAFQVIGTRGCFPDCSSKAPHLADCVFASGIVMRDDGKCDLYSGVGDTHEGRITIDYPFDGYGAIVNDLVF</sequence>
<evidence type="ECO:0000313" key="2">
    <source>
        <dbReference type="Proteomes" id="UP000063063"/>
    </source>
</evidence>
<dbReference type="SUPFAM" id="SSF75005">
    <property type="entry name" value="Arabinanase/levansucrase/invertase"/>
    <property type="match status" value="1"/>
</dbReference>
<dbReference type="GeneID" id="22572859"/>
<proteinExistence type="predicted"/>
<dbReference type="AlphaFoldDB" id="A0A088S429"/>
<dbReference type="VEuPathDB" id="TriTrypDB:LPAL13_100019400"/>
<name>A0A088S429_LEIPA</name>